<gene>
    <name evidence="2" type="ORF">HNQ66_004192</name>
</gene>
<protein>
    <submittedName>
        <fullName evidence="2">Putative tellurite resistance protein B-like protein</fullName>
    </submittedName>
</protein>
<dbReference type="Proteomes" id="UP000535406">
    <property type="component" value="Unassembled WGS sequence"/>
</dbReference>
<comment type="caution">
    <text evidence="2">The sequence shown here is derived from an EMBL/GenBank/DDBJ whole genome shotgun (WGS) entry which is preliminary data.</text>
</comment>
<feature type="domain" description="Co-chaperone DjlA N-terminal" evidence="1">
    <location>
        <begin position="27"/>
        <end position="143"/>
    </location>
</feature>
<accession>A0A7W8DWK1</accession>
<proteinExistence type="predicted"/>
<name>A0A7W8DWK1_9HYPH</name>
<dbReference type="EMBL" id="JACHIK010000021">
    <property type="protein sequence ID" value="MBB5044765.1"/>
    <property type="molecule type" value="Genomic_DNA"/>
</dbReference>
<dbReference type="RefSeq" id="WP_184146362.1">
    <property type="nucleotide sequence ID" value="NZ_JACHIK010000021.1"/>
</dbReference>
<dbReference type="InterPro" id="IPR029024">
    <property type="entry name" value="TerB-like"/>
</dbReference>
<organism evidence="2 3">
    <name type="scientific">Shinella fusca</name>
    <dbReference type="NCBI Taxonomy" id="544480"/>
    <lineage>
        <taxon>Bacteria</taxon>
        <taxon>Pseudomonadati</taxon>
        <taxon>Pseudomonadota</taxon>
        <taxon>Alphaproteobacteria</taxon>
        <taxon>Hyphomicrobiales</taxon>
        <taxon>Rhizobiaceae</taxon>
        <taxon>Shinella</taxon>
    </lineage>
</organism>
<reference evidence="2 3" key="1">
    <citation type="submission" date="2020-08" db="EMBL/GenBank/DDBJ databases">
        <title>Genomic Encyclopedia of Type Strains, Phase IV (KMG-IV): sequencing the most valuable type-strain genomes for metagenomic binning, comparative biology and taxonomic classification.</title>
        <authorList>
            <person name="Goeker M."/>
        </authorList>
    </citation>
    <scope>NUCLEOTIDE SEQUENCE [LARGE SCALE GENOMIC DNA]</scope>
    <source>
        <strain evidence="2 3">DSM 21319</strain>
    </source>
</reference>
<evidence type="ECO:0000259" key="1">
    <source>
        <dbReference type="Pfam" id="PF05099"/>
    </source>
</evidence>
<evidence type="ECO:0000313" key="2">
    <source>
        <dbReference type="EMBL" id="MBB5044765.1"/>
    </source>
</evidence>
<keyword evidence="3" id="KW-1185">Reference proteome</keyword>
<dbReference type="Gene3D" id="1.10.3680.10">
    <property type="entry name" value="TerB-like"/>
    <property type="match status" value="1"/>
</dbReference>
<dbReference type="CDD" id="cd07313">
    <property type="entry name" value="terB_like_2"/>
    <property type="match status" value="1"/>
</dbReference>
<dbReference type="InterPro" id="IPR007791">
    <property type="entry name" value="DjlA_N"/>
</dbReference>
<dbReference type="Pfam" id="PF05099">
    <property type="entry name" value="TerB"/>
    <property type="match status" value="1"/>
</dbReference>
<sequence length="162" mass="17932">MFERLQHFLASLSGDDKPAFAADDPRVAVMALCIQVMEADGKVLDVEKQALRTSFREFYGGVDEAELDALVAAGSDAESEAIDFFRFTSELKRQLTEEQRIGLIGLLWEIVYADGDRSEMEDHAIWRIADLLGVSGRERIMKRQEVAGRIGAAAGQEPPKDG</sequence>
<evidence type="ECO:0000313" key="3">
    <source>
        <dbReference type="Proteomes" id="UP000535406"/>
    </source>
</evidence>
<dbReference type="AlphaFoldDB" id="A0A7W8DWK1"/>
<dbReference type="SUPFAM" id="SSF158682">
    <property type="entry name" value="TerB-like"/>
    <property type="match status" value="1"/>
</dbReference>